<sequence>MKMHYGISALLILGICGGLLATPATNAQALRVRGTRITLHVKHRTKASHHHRTKRPARTLHVKHRR</sequence>
<accession>A0A4Q9Y4B8</accession>
<comment type="caution">
    <text evidence="2">The sequence shown here is derived from an EMBL/GenBank/DDBJ whole genome shotgun (WGS) entry which is preliminary data.</text>
</comment>
<reference evidence="2 3" key="1">
    <citation type="submission" date="2019-01" db="EMBL/GenBank/DDBJ databases">
        <title>Draft genome sequence of Lactobacillus paraplantarum OSY-TC318, a Producer of the novel lantibiotic Paraplantaracin TC318.</title>
        <authorList>
            <person name="Hussein W.E."/>
            <person name="Huang E."/>
            <person name="Yousef A.E."/>
        </authorList>
    </citation>
    <scope>NUCLEOTIDE SEQUENCE [LARGE SCALE GENOMIC DNA]</scope>
    <source>
        <strain evidence="2 3">OSY-TC318</strain>
    </source>
</reference>
<dbReference type="AlphaFoldDB" id="A0A4Q9Y4B8"/>
<evidence type="ECO:0000313" key="3">
    <source>
        <dbReference type="Proteomes" id="UP000292648"/>
    </source>
</evidence>
<dbReference type="EMBL" id="SEHH01000040">
    <property type="protein sequence ID" value="TBX47089.1"/>
    <property type="molecule type" value="Genomic_DNA"/>
</dbReference>
<dbReference type="Proteomes" id="UP000292648">
    <property type="component" value="Unassembled WGS sequence"/>
</dbReference>
<evidence type="ECO:0000313" key="2">
    <source>
        <dbReference type="EMBL" id="TBX47089.1"/>
    </source>
</evidence>
<proteinExistence type="predicted"/>
<evidence type="ECO:0000256" key="1">
    <source>
        <dbReference type="SAM" id="MobiDB-lite"/>
    </source>
</evidence>
<protein>
    <submittedName>
        <fullName evidence="2">Uncharacterized protein</fullName>
    </submittedName>
</protein>
<gene>
    <name evidence="2" type="ORF">EUZ87_05195</name>
</gene>
<name>A0A4Q9Y4B8_9LACO</name>
<organism evidence="2 3">
    <name type="scientific">Lactiplantibacillus paraplantarum</name>
    <dbReference type="NCBI Taxonomy" id="60520"/>
    <lineage>
        <taxon>Bacteria</taxon>
        <taxon>Bacillati</taxon>
        <taxon>Bacillota</taxon>
        <taxon>Bacilli</taxon>
        <taxon>Lactobacillales</taxon>
        <taxon>Lactobacillaceae</taxon>
        <taxon>Lactiplantibacillus</taxon>
    </lineage>
</organism>
<feature type="region of interest" description="Disordered" evidence="1">
    <location>
        <begin position="41"/>
        <end position="66"/>
    </location>
</feature>